<dbReference type="Proteomes" id="UP001371456">
    <property type="component" value="Unassembled WGS sequence"/>
</dbReference>
<feature type="chain" id="PRO_5043041609" description="Defensin-like protein" evidence="1">
    <location>
        <begin position="28"/>
        <end position="73"/>
    </location>
</feature>
<dbReference type="EMBL" id="JBANQN010000005">
    <property type="protein sequence ID" value="KAK6788934.1"/>
    <property type="molecule type" value="Genomic_DNA"/>
</dbReference>
<reference evidence="2 3" key="1">
    <citation type="submission" date="2024-02" db="EMBL/GenBank/DDBJ databases">
        <title>de novo genome assembly of Solanum bulbocastanum strain 11H21.</title>
        <authorList>
            <person name="Hosaka A.J."/>
        </authorList>
    </citation>
    <scope>NUCLEOTIDE SEQUENCE [LARGE SCALE GENOMIC DNA]</scope>
    <source>
        <tissue evidence="2">Young leaves</tissue>
    </source>
</reference>
<comment type="caution">
    <text evidence="2">The sequence shown here is derived from an EMBL/GenBank/DDBJ whole genome shotgun (WGS) entry which is preliminary data.</text>
</comment>
<keyword evidence="3" id="KW-1185">Reference proteome</keyword>
<accession>A0AAN8YDC1</accession>
<proteinExistence type="predicted"/>
<organism evidence="2 3">
    <name type="scientific">Solanum bulbocastanum</name>
    <name type="common">Wild potato</name>
    <dbReference type="NCBI Taxonomy" id="147425"/>
    <lineage>
        <taxon>Eukaryota</taxon>
        <taxon>Viridiplantae</taxon>
        <taxon>Streptophyta</taxon>
        <taxon>Embryophyta</taxon>
        <taxon>Tracheophyta</taxon>
        <taxon>Spermatophyta</taxon>
        <taxon>Magnoliopsida</taxon>
        <taxon>eudicotyledons</taxon>
        <taxon>Gunneridae</taxon>
        <taxon>Pentapetalae</taxon>
        <taxon>asterids</taxon>
        <taxon>lamiids</taxon>
        <taxon>Solanales</taxon>
        <taxon>Solanaceae</taxon>
        <taxon>Solanoideae</taxon>
        <taxon>Solaneae</taxon>
        <taxon>Solanum</taxon>
    </lineage>
</organism>
<sequence length="73" mass="7822">MAATKRSVLLIGLFYLALLIVISGTEAIKKAINLGRCSNFPDCNAACIQANYKSGGCLFVEGVNTCFCEPNFN</sequence>
<evidence type="ECO:0000313" key="2">
    <source>
        <dbReference type="EMBL" id="KAK6788934.1"/>
    </source>
</evidence>
<evidence type="ECO:0000256" key="1">
    <source>
        <dbReference type="SAM" id="SignalP"/>
    </source>
</evidence>
<protein>
    <recommendedName>
        <fullName evidence="4">Defensin-like protein</fullName>
    </recommendedName>
</protein>
<evidence type="ECO:0008006" key="4">
    <source>
        <dbReference type="Google" id="ProtNLM"/>
    </source>
</evidence>
<name>A0AAN8YDC1_SOLBU</name>
<gene>
    <name evidence="2" type="ORF">RDI58_012733</name>
</gene>
<evidence type="ECO:0000313" key="3">
    <source>
        <dbReference type="Proteomes" id="UP001371456"/>
    </source>
</evidence>
<dbReference type="Gene3D" id="3.30.30.10">
    <property type="entry name" value="Knottin, scorpion toxin-like"/>
    <property type="match status" value="1"/>
</dbReference>
<keyword evidence="1" id="KW-0732">Signal</keyword>
<dbReference type="InterPro" id="IPR036574">
    <property type="entry name" value="Scorpion_toxin-like_sf"/>
</dbReference>
<dbReference type="SUPFAM" id="SSF57095">
    <property type="entry name" value="Scorpion toxin-like"/>
    <property type="match status" value="1"/>
</dbReference>
<feature type="signal peptide" evidence="1">
    <location>
        <begin position="1"/>
        <end position="27"/>
    </location>
</feature>
<dbReference type="AlphaFoldDB" id="A0AAN8YDC1"/>